<keyword evidence="3" id="KW-0687">Ribonucleoprotein</keyword>
<dbReference type="FunFam" id="3.30.1440.10:FF:000002">
    <property type="entry name" value="60S ribosomal protein L11"/>
    <property type="match status" value="1"/>
</dbReference>
<dbReference type="SUPFAM" id="SSF55282">
    <property type="entry name" value="RL5-like"/>
    <property type="match status" value="1"/>
</dbReference>
<reference evidence="9" key="3">
    <citation type="submission" date="2025-09" db="UniProtKB">
        <authorList>
            <consortium name="Ensembl"/>
        </authorList>
    </citation>
    <scope>IDENTIFICATION</scope>
</reference>
<feature type="compositionally biased region" description="Basic and acidic residues" evidence="7">
    <location>
        <begin position="216"/>
        <end position="229"/>
    </location>
</feature>
<evidence type="ECO:0000313" key="10">
    <source>
        <dbReference type="Proteomes" id="UP000472268"/>
    </source>
</evidence>
<evidence type="ECO:0000256" key="1">
    <source>
        <dbReference type="ARBA" id="ARBA00008553"/>
    </source>
</evidence>
<comment type="similarity">
    <text evidence="1">Belongs to the universal ribosomal protein uL5 family.</text>
</comment>
<organism evidence="9 10">
    <name type="scientific">Suricata suricatta</name>
    <name type="common">Meerkat</name>
    <dbReference type="NCBI Taxonomy" id="37032"/>
    <lineage>
        <taxon>Eukaryota</taxon>
        <taxon>Metazoa</taxon>
        <taxon>Chordata</taxon>
        <taxon>Craniata</taxon>
        <taxon>Vertebrata</taxon>
        <taxon>Euteleostomi</taxon>
        <taxon>Mammalia</taxon>
        <taxon>Eutheria</taxon>
        <taxon>Laurasiatheria</taxon>
        <taxon>Carnivora</taxon>
        <taxon>Feliformia</taxon>
        <taxon>Herpestidae</taxon>
        <taxon>Suricata</taxon>
    </lineage>
</organism>
<dbReference type="GO" id="GO:0003735">
    <property type="term" value="F:structural constituent of ribosome"/>
    <property type="evidence" value="ECO:0007669"/>
    <property type="project" value="InterPro"/>
</dbReference>
<evidence type="ECO:0000259" key="8">
    <source>
        <dbReference type="Pfam" id="PF00673"/>
    </source>
</evidence>
<dbReference type="AlphaFoldDB" id="A0A673TGH0"/>
<dbReference type="Pfam" id="PF00673">
    <property type="entry name" value="Ribosomal_L5_C"/>
    <property type="match status" value="1"/>
</dbReference>
<feature type="region of interest" description="Disordered" evidence="7">
    <location>
        <begin position="144"/>
        <end position="350"/>
    </location>
</feature>
<proteinExistence type="inferred from homology"/>
<feature type="domain" description="Large ribosomal subunit protein uL5 C-terminal" evidence="8">
    <location>
        <begin position="59"/>
        <end position="138"/>
    </location>
</feature>
<evidence type="ECO:0000256" key="5">
    <source>
        <dbReference type="ARBA" id="ARBA00035322"/>
    </source>
</evidence>
<sequence length="375" mass="42046">PWLEFHHLRCEWILNVSESWRPCSGGEVSGVDLWYLIPGFFLPAARYTVRSFGIRRNEKIAVHCTVRGAKAEEILEKGLKVREYELRKNNFSDTGNFGFGIQEHIDLGIKYDPSIGIYGLDFYVVLGRPGFSIADKKRRTGCIGAKHRISKEKEKEGSTKKKLEVASDNHLKKPKHKDPEKTKSDRNKQNLDSFDVRKEDPLPKVKERVSNNLKTPEGKGRTSHSDRKSLGSLAKVEEADVDDEFEQPTMSFESYLSYDQPRKKKKKIVKASTTTLGEKGLKKNDSKSTNKNLDSVQKLPKVNENKSEKLQAAGADSAKLKKVSPSAPGRLPGSAPGPGGSRHLPGRRPAWPAFTWPVEFQFEVVASRPPEVLPG</sequence>
<dbReference type="GO" id="GO:0005840">
    <property type="term" value="C:ribosome"/>
    <property type="evidence" value="ECO:0007669"/>
    <property type="project" value="UniProtKB-KW"/>
</dbReference>
<dbReference type="Gene3D" id="3.30.1440.10">
    <property type="match status" value="1"/>
</dbReference>
<keyword evidence="2" id="KW-0689">Ribosomal protein</keyword>
<dbReference type="InterPro" id="IPR002132">
    <property type="entry name" value="Ribosomal_uL5"/>
</dbReference>
<evidence type="ECO:0000256" key="7">
    <source>
        <dbReference type="SAM" id="MobiDB-lite"/>
    </source>
</evidence>
<evidence type="ECO:0000256" key="4">
    <source>
        <dbReference type="ARBA" id="ARBA00035245"/>
    </source>
</evidence>
<comment type="subunit">
    <text evidence="6">Component of the large ribosomal subunit (LSU). Part of the 5S RNP complex, which is a LSU subcomplex composed of the 5S RNA, RPL5 and RPL11. Component of a hexameric 5S RNP precursor complex, composed of 5S RNA, RRS1, RPF2/BXDC1, RPL5, RPL11 and HEATR3; this complex acts as a precursor for ribosome assembly. Interacts with PML. Interacts with MDM2 (via its RanBP2-type zinc finger domain); negatively regulates MDM2-mediated TP53 ubiquitination and degradation. Interacts with NOP53; retains RPL11 into the nucleolus.</text>
</comment>
<keyword evidence="10" id="KW-1185">Reference proteome</keyword>
<accession>A0A673TGH0</accession>
<dbReference type="Ensembl" id="ENSSSUT00005009364.1">
    <property type="protein sequence ID" value="ENSSSUP00005008124.1"/>
    <property type="gene ID" value="ENSSSUG00005005253.1"/>
</dbReference>
<dbReference type="PANTHER" id="PTHR11994">
    <property type="entry name" value="60S RIBOSOMAL PROTEIN L11-RELATED"/>
    <property type="match status" value="1"/>
</dbReference>
<evidence type="ECO:0000313" key="9">
    <source>
        <dbReference type="Ensembl" id="ENSSSUP00005008124.1"/>
    </source>
</evidence>
<gene>
    <name evidence="9" type="primary">RPL11</name>
</gene>
<feature type="compositionally biased region" description="Basic and acidic residues" evidence="7">
    <location>
        <begin position="279"/>
        <end position="288"/>
    </location>
</feature>
<name>A0A673TGH0_SURSU</name>
<protein>
    <recommendedName>
        <fullName evidence="4">Large ribosomal subunit protein uL5</fullName>
    </recommendedName>
    <alternativeName>
        <fullName evidence="5">60S ribosomal protein L11</fullName>
    </alternativeName>
</protein>
<dbReference type="GO" id="GO:1990904">
    <property type="term" value="C:ribonucleoprotein complex"/>
    <property type="evidence" value="ECO:0007669"/>
    <property type="project" value="UniProtKB-KW"/>
</dbReference>
<dbReference type="InterPro" id="IPR031309">
    <property type="entry name" value="Ribosomal_uL5_C"/>
</dbReference>
<dbReference type="GO" id="GO:0006412">
    <property type="term" value="P:translation"/>
    <property type="evidence" value="ECO:0007669"/>
    <property type="project" value="InterPro"/>
</dbReference>
<dbReference type="InterPro" id="IPR022803">
    <property type="entry name" value="Ribosomal_uL5_dom_sf"/>
</dbReference>
<evidence type="ECO:0000256" key="3">
    <source>
        <dbReference type="ARBA" id="ARBA00023274"/>
    </source>
</evidence>
<reference evidence="9" key="2">
    <citation type="submission" date="2025-08" db="UniProtKB">
        <authorList>
            <consortium name="Ensembl"/>
        </authorList>
    </citation>
    <scope>IDENTIFICATION</scope>
</reference>
<evidence type="ECO:0000256" key="2">
    <source>
        <dbReference type="ARBA" id="ARBA00022980"/>
    </source>
</evidence>
<evidence type="ECO:0000256" key="6">
    <source>
        <dbReference type="ARBA" id="ARBA00049997"/>
    </source>
</evidence>
<feature type="compositionally biased region" description="Basic and acidic residues" evidence="7">
    <location>
        <begin position="151"/>
        <end position="209"/>
    </location>
</feature>
<reference evidence="9 10" key="1">
    <citation type="submission" date="2019-05" db="EMBL/GenBank/DDBJ databases">
        <title>A Chromosome-scale Meerkat (S. suricatta) Genome Assembly.</title>
        <authorList>
            <person name="Dudchenko O."/>
            <person name="Lieberman Aiden E."/>
            <person name="Tung J."/>
            <person name="Barreiro L.B."/>
            <person name="Clutton-Brock T.H."/>
        </authorList>
    </citation>
    <scope>NUCLEOTIDE SEQUENCE [LARGE SCALE GENOMIC DNA]</scope>
</reference>
<dbReference type="Proteomes" id="UP000472268">
    <property type="component" value="Chromosome 8"/>
</dbReference>